<accession>A0A1C3VG84</accession>
<sequence length="183" mass="19281">MRPDVPALFHGGGIFAAPGIEMTLLCLSQSDLGDGFRLPISICGDIWARQSDAVRVGRRGANWSAALSTVAIHFLGSLSDLVKASRGGKAIASFHPVLCCNSATLRYPGLPKSGAIANLGRALSPLRSSIHTALKVSSCAVLTQSRNNGNNLQLSEVLRRSVTGLRRSTSGNDASSNRYPIQP</sequence>
<dbReference type="Proteomes" id="UP000199184">
    <property type="component" value="Unassembled WGS sequence"/>
</dbReference>
<dbReference type="AlphaFoldDB" id="A0A1C3VG84"/>
<keyword evidence="2" id="KW-1185">Reference proteome</keyword>
<organism evidence="1 2">
    <name type="scientific">Bradyrhizobium shewense</name>
    <dbReference type="NCBI Taxonomy" id="1761772"/>
    <lineage>
        <taxon>Bacteria</taxon>
        <taxon>Pseudomonadati</taxon>
        <taxon>Pseudomonadota</taxon>
        <taxon>Alphaproteobacteria</taxon>
        <taxon>Hyphomicrobiales</taxon>
        <taxon>Nitrobacteraceae</taxon>
        <taxon>Bradyrhizobium</taxon>
    </lineage>
</organism>
<dbReference type="EMBL" id="FMAI01000004">
    <property type="protein sequence ID" value="SCB26679.1"/>
    <property type="molecule type" value="Genomic_DNA"/>
</dbReference>
<evidence type="ECO:0000313" key="1">
    <source>
        <dbReference type="EMBL" id="SCB26679.1"/>
    </source>
</evidence>
<evidence type="ECO:0000313" key="2">
    <source>
        <dbReference type="Proteomes" id="UP000199184"/>
    </source>
</evidence>
<gene>
    <name evidence="1" type="ORF">GA0061098_1004176</name>
</gene>
<protein>
    <submittedName>
        <fullName evidence="1">Uncharacterized protein</fullName>
    </submittedName>
</protein>
<reference evidence="2" key="1">
    <citation type="submission" date="2016-08" db="EMBL/GenBank/DDBJ databases">
        <authorList>
            <person name="Varghese N."/>
            <person name="Submissions Spin"/>
        </authorList>
    </citation>
    <scope>NUCLEOTIDE SEQUENCE [LARGE SCALE GENOMIC DNA]</scope>
    <source>
        <strain evidence="2">ERR11</strain>
    </source>
</reference>
<name>A0A1C3VG84_9BRAD</name>
<proteinExistence type="predicted"/>